<dbReference type="PANTHER" id="PTHR47718">
    <property type="entry name" value="OS01G0519700 PROTEIN"/>
    <property type="match status" value="1"/>
</dbReference>
<dbReference type="EMBL" id="JBBNAF010000011">
    <property type="protein sequence ID" value="KAK9099377.1"/>
    <property type="molecule type" value="Genomic_DNA"/>
</dbReference>
<name>A0AAP0EYW4_9MAGN</name>
<evidence type="ECO:0000313" key="2">
    <source>
        <dbReference type="EMBL" id="KAK9099377.1"/>
    </source>
</evidence>
<dbReference type="Proteomes" id="UP001420932">
    <property type="component" value="Unassembled WGS sequence"/>
</dbReference>
<feature type="compositionally biased region" description="Basic and acidic residues" evidence="1">
    <location>
        <begin position="50"/>
        <end position="59"/>
    </location>
</feature>
<proteinExistence type="predicted"/>
<evidence type="ECO:0000313" key="3">
    <source>
        <dbReference type="Proteomes" id="UP001420932"/>
    </source>
</evidence>
<gene>
    <name evidence="2" type="ORF">Syun_026422</name>
</gene>
<accession>A0AAP0EYW4</accession>
<dbReference type="AlphaFoldDB" id="A0AAP0EYW4"/>
<feature type="region of interest" description="Disordered" evidence="1">
    <location>
        <begin position="50"/>
        <end position="75"/>
    </location>
</feature>
<evidence type="ECO:0000256" key="1">
    <source>
        <dbReference type="SAM" id="MobiDB-lite"/>
    </source>
</evidence>
<keyword evidence="3" id="KW-1185">Reference proteome</keyword>
<sequence length="178" mass="20144">MLTGPYLEIGKVEIQRTRRCGLGYVAFRCCKDLVNGAFKEDNVETVDKVDIRDENKESNNEDDYDDSVHDSDNGIDAIDLPEGPNEGMIFEIIDEVKATFKRHTKAKGFGVRLRSIHKKGNVTWKYVLVCVRQESVRAGGTDQLTFGDKDVRNYMGVSRRLRLSCGDAEAILQYFAKN</sequence>
<dbReference type="PANTHER" id="PTHR47718:SF13">
    <property type="entry name" value="OS09G0290500 PROTEIN"/>
    <property type="match status" value="1"/>
</dbReference>
<organism evidence="2 3">
    <name type="scientific">Stephania yunnanensis</name>
    <dbReference type="NCBI Taxonomy" id="152371"/>
    <lineage>
        <taxon>Eukaryota</taxon>
        <taxon>Viridiplantae</taxon>
        <taxon>Streptophyta</taxon>
        <taxon>Embryophyta</taxon>
        <taxon>Tracheophyta</taxon>
        <taxon>Spermatophyta</taxon>
        <taxon>Magnoliopsida</taxon>
        <taxon>Ranunculales</taxon>
        <taxon>Menispermaceae</taxon>
        <taxon>Menispermoideae</taxon>
        <taxon>Cissampelideae</taxon>
        <taxon>Stephania</taxon>
    </lineage>
</organism>
<comment type="caution">
    <text evidence="2">The sequence shown here is derived from an EMBL/GenBank/DDBJ whole genome shotgun (WGS) entry which is preliminary data.</text>
</comment>
<reference evidence="2 3" key="1">
    <citation type="submission" date="2024-01" db="EMBL/GenBank/DDBJ databases">
        <title>Genome assemblies of Stephania.</title>
        <authorList>
            <person name="Yang L."/>
        </authorList>
    </citation>
    <scope>NUCLEOTIDE SEQUENCE [LARGE SCALE GENOMIC DNA]</scope>
    <source>
        <strain evidence="2">YNDBR</strain>
        <tissue evidence="2">Leaf</tissue>
    </source>
</reference>
<protein>
    <submittedName>
        <fullName evidence="2">Uncharacterized protein</fullName>
    </submittedName>
</protein>